<protein>
    <submittedName>
        <fullName evidence="1">Uncharacterized protein</fullName>
    </submittedName>
</protein>
<gene>
    <name evidence="1" type="ORF">ANT2_0044</name>
    <name evidence="2" type="ORF">ANT3_0044</name>
</gene>
<dbReference type="EMBL" id="CAADIG010000020">
    <property type="protein sequence ID" value="VFR46043.1"/>
    <property type="molecule type" value="Genomic_DNA"/>
</dbReference>
<reference evidence="1" key="1">
    <citation type="submission" date="2019-03" db="EMBL/GenBank/DDBJ databases">
        <authorList>
            <person name="Danneels B."/>
        </authorList>
    </citation>
    <scope>NUCLEOTIDE SEQUENCE</scope>
</reference>
<sequence length="50" mass="5575">MRTRRANDGRTISTCGFMHCPQQRANTCAAKRGGHIDMPKKSCSQRVSHS</sequence>
<dbReference type="AlphaFoldDB" id="A0A484R768"/>
<proteinExistence type="predicted"/>
<evidence type="ECO:0000313" key="1">
    <source>
        <dbReference type="EMBL" id="VFR46043.1"/>
    </source>
</evidence>
<dbReference type="EMBL" id="CAADID010000019">
    <property type="protein sequence ID" value="VFR69271.1"/>
    <property type="molecule type" value="Genomic_DNA"/>
</dbReference>
<name>A0A484R768_9ZZZZ</name>
<evidence type="ECO:0000313" key="2">
    <source>
        <dbReference type="EMBL" id="VFR69271.1"/>
    </source>
</evidence>
<organism evidence="1">
    <name type="scientific">plant metagenome</name>
    <dbReference type="NCBI Taxonomy" id="1297885"/>
    <lineage>
        <taxon>unclassified sequences</taxon>
        <taxon>metagenomes</taxon>
        <taxon>organismal metagenomes</taxon>
    </lineage>
</organism>
<accession>A0A484R768</accession>